<protein>
    <submittedName>
        <fullName evidence="1">Uncharacterized protein</fullName>
    </submittedName>
</protein>
<dbReference type="RefSeq" id="WP_379895820.1">
    <property type="nucleotide sequence ID" value="NZ_CBCSCT010000016.1"/>
</dbReference>
<proteinExistence type="predicted"/>
<organism evidence="1 2">
    <name type="scientific">Marinicrinis lubricantis</name>
    <dbReference type="NCBI Taxonomy" id="2086470"/>
    <lineage>
        <taxon>Bacteria</taxon>
        <taxon>Bacillati</taxon>
        <taxon>Bacillota</taxon>
        <taxon>Bacilli</taxon>
        <taxon>Bacillales</taxon>
        <taxon>Paenibacillaceae</taxon>
    </lineage>
</organism>
<name>A0ABW1ITA5_9BACL</name>
<dbReference type="Proteomes" id="UP001596250">
    <property type="component" value="Unassembled WGS sequence"/>
</dbReference>
<evidence type="ECO:0000313" key="2">
    <source>
        <dbReference type="Proteomes" id="UP001596250"/>
    </source>
</evidence>
<comment type="caution">
    <text evidence="1">The sequence shown here is derived from an EMBL/GenBank/DDBJ whole genome shotgun (WGS) entry which is preliminary data.</text>
</comment>
<gene>
    <name evidence="1" type="ORF">ACFPXP_18265</name>
</gene>
<reference evidence="2" key="1">
    <citation type="journal article" date="2019" name="Int. J. Syst. Evol. Microbiol.">
        <title>The Global Catalogue of Microorganisms (GCM) 10K type strain sequencing project: providing services to taxonomists for standard genome sequencing and annotation.</title>
        <authorList>
            <consortium name="The Broad Institute Genomics Platform"/>
            <consortium name="The Broad Institute Genome Sequencing Center for Infectious Disease"/>
            <person name="Wu L."/>
            <person name="Ma J."/>
        </authorList>
    </citation>
    <scope>NUCLEOTIDE SEQUENCE [LARGE SCALE GENOMIC DNA]</scope>
    <source>
        <strain evidence="2">CCM 8749</strain>
    </source>
</reference>
<evidence type="ECO:0000313" key="1">
    <source>
        <dbReference type="EMBL" id="MFC5988352.1"/>
    </source>
</evidence>
<dbReference type="EMBL" id="JBHSQV010000180">
    <property type="protein sequence ID" value="MFC5988352.1"/>
    <property type="molecule type" value="Genomic_DNA"/>
</dbReference>
<keyword evidence="2" id="KW-1185">Reference proteome</keyword>
<accession>A0ABW1ITA5</accession>
<sequence>MTFDPTIYDNLKVVLEGAVYELDIEGVIQILNRSDNIHLSTMSRSYSIQFALKHSLHEPKVTATIVLEASLHDLAGELLAKPNESLAAFGCELSIAFEKELFLKDEMPLRELSKYTEEGSMFMLAEIWGEEGRHYTREWFLRAAEKGNIEAVETVQVHFDRTVNEMQMDDFPELIQHVITSLERLDIPAT</sequence>